<evidence type="ECO:0000313" key="2">
    <source>
        <dbReference type="EMBL" id="SVC47047.1"/>
    </source>
</evidence>
<reference evidence="2" key="1">
    <citation type="submission" date="2018-05" db="EMBL/GenBank/DDBJ databases">
        <authorList>
            <person name="Lanie J.A."/>
            <person name="Ng W.-L."/>
            <person name="Kazmierczak K.M."/>
            <person name="Andrzejewski T.M."/>
            <person name="Davidsen T.M."/>
            <person name="Wayne K.J."/>
            <person name="Tettelin H."/>
            <person name="Glass J.I."/>
            <person name="Rusch D."/>
            <person name="Podicherti R."/>
            <person name="Tsui H.-C.T."/>
            <person name="Winkler M.E."/>
        </authorList>
    </citation>
    <scope>NUCLEOTIDE SEQUENCE</scope>
</reference>
<accession>A0A382MH11</accession>
<feature type="non-terminal residue" evidence="2">
    <location>
        <position position="1"/>
    </location>
</feature>
<dbReference type="AlphaFoldDB" id="A0A382MH11"/>
<organism evidence="2">
    <name type="scientific">marine metagenome</name>
    <dbReference type="NCBI Taxonomy" id="408172"/>
    <lineage>
        <taxon>unclassified sequences</taxon>
        <taxon>metagenomes</taxon>
        <taxon>ecological metagenomes</taxon>
    </lineage>
</organism>
<name>A0A382MH11_9ZZZZ</name>
<evidence type="ECO:0000259" key="1">
    <source>
        <dbReference type="Pfam" id="PF02538"/>
    </source>
</evidence>
<protein>
    <recommendedName>
        <fullName evidence="1">Hydantoinase B/oxoprolinase domain-containing protein</fullName>
    </recommendedName>
</protein>
<sequence>VTNKSLSLDELVRANKDQFDRIFNDQMQQANLQGSLEAARTEIGVASGSQPSVVSASDSNIVNILNQQYSDDWSHDLIEHTTTGNEIRVVCRLQAGGMTQTHSGTAQVNGNIGIAVQRATDNALAQCYAEINEASITSAKKSEIRTPAGDTAPTRAAASTAAIPLQSGRRARPGQPIDTVTLDLIENALSNARHEMDAVLFRSAMSPVIREQHDEFPMITDPKGRMIVGQFG</sequence>
<dbReference type="Pfam" id="PF02538">
    <property type="entry name" value="Hydantoinase_B"/>
    <property type="match status" value="1"/>
</dbReference>
<dbReference type="InterPro" id="IPR003692">
    <property type="entry name" value="Hydantoinase_B"/>
</dbReference>
<feature type="non-terminal residue" evidence="2">
    <location>
        <position position="232"/>
    </location>
</feature>
<dbReference type="GO" id="GO:0003824">
    <property type="term" value="F:catalytic activity"/>
    <property type="evidence" value="ECO:0007669"/>
    <property type="project" value="InterPro"/>
</dbReference>
<proteinExistence type="predicted"/>
<feature type="domain" description="Hydantoinase B/oxoprolinase" evidence="1">
    <location>
        <begin position="178"/>
        <end position="228"/>
    </location>
</feature>
<gene>
    <name evidence="2" type="ORF">METZ01_LOCUS299901</name>
</gene>
<dbReference type="EMBL" id="UINC01092990">
    <property type="protein sequence ID" value="SVC47047.1"/>
    <property type="molecule type" value="Genomic_DNA"/>
</dbReference>